<reference evidence="1 2" key="1">
    <citation type="submission" date="2014-04" db="EMBL/GenBank/DDBJ databases">
        <authorList>
            <consortium name="DOE Joint Genome Institute"/>
            <person name="Kuo A."/>
            <person name="Kohler A."/>
            <person name="Costa M.D."/>
            <person name="Nagy L.G."/>
            <person name="Floudas D."/>
            <person name="Copeland A."/>
            <person name="Barry K.W."/>
            <person name="Cichocki N."/>
            <person name="Veneault-Fourrey C."/>
            <person name="LaButti K."/>
            <person name="Lindquist E.A."/>
            <person name="Lipzen A."/>
            <person name="Lundell T."/>
            <person name="Morin E."/>
            <person name="Murat C."/>
            <person name="Sun H."/>
            <person name="Tunlid A."/>
            <person name="Henrissat B."/>
            <person name="Grigoriev I.V."/>
            <person name="Hibbett D.S."/>
            <person name="Martin F."/>
            <person name="Nordberg H.P."/>
            <person name="Cantor M.N."/>
            <person name="Hua S.X."/>
        </authorList>
    </citation>
    <scope>NUCLEOTIDE SEQUENCE [LARGE SCALE GENOMIC DNA]</scope>
    <source>
        <strain evidence="1 2">Marx 270</strain>
    </source>
</reference>
<dbReference type="Proteomes" id="UP000054217">
    <property type="component" value="Unassembled WGS sequence"/>
</dbReference>
<evidence type="ECO:0000313" key="2">
    <source>
        <dbReference type="Proteomes" id="UP000054217"/>
    </source>
</evidence>
<dbReference type="OrthoDB" id="2671798at2759"/>
<keyword evidence="2" id="KW-1185">Reference proteome</keyword>
<evidence type="ECO:0000313" key="1">
    <source>
        <dbReference type="EMBL" id="KIN95653.1"/>
    </source>
</evidence>
<dbReference type="HOGENOM" id="CLU_153380_0_0_1"/>
<proteinExistence type="predicted"/>
<dbReference type="InParanoid" id="A0A0C3NJV3"/>
<dbReference type="EMBL" id="KN832062">
    <property type="protein sequence ID" value="KIN95653.1"/>
    <property type="molecule type" value="Genomic_DNA"/>
</dbReference>
<organism evidence="1 2">
    <name type="scientific">Pisolithus tinctorius Marx 270</name>
    <dbReference type="NCBI Taxonomy" id="870435"/>
    <lineage>
        <taxon>Eukaryota</taxon>
        <taxon>Fungi</taxon>
        <taxon>Dikarya</taxon>
        <taxon>Basidiomycota</taxon>
        <taxon>Agaricomycotina</taxon>
        <taxon>Agaricomycetes</taxon>
        <taxon>Agaricomycetidae</taxon>
        <taxon>Boletales</taxon>
        <taxon>Sclerodermatineae</taxon>
        <taxon>Pisolithaceae</taxon>
        <taxon>Pisolithus</taxon>
    </lineage>
</organism>
<dbReference type="AlphaFoldDB" id="A0A0C3NJV3"/>
<accession>A0A0C3NJV3</accession>
<name>A0A0C3NJV3_PISTI</name>
<sequence>MPSPLSARFSLQKLQKLSNFIPFSWTPGATAIASCIMSSSGSPSQNPDGFESVPLMSCAEDHAQCTTERGFVCRNKQLEKLKSRLSQETFTATSLPSVCHIVHAFSPTFSSVRYPLVVALVGQVLL</sequence>
<protein>
    <submittedName>
        <fullName evidence="1">Uncharacterized protein</fullName>
    </submittedName>
</protein>
<reference evidence="2" key="2">
    <citation type="submission" date="2015-01" db="EMBL/GenBank/DDBJ databases">
        <title>Evolutionary Origins and Diversification of the Mycorrhizal Mutualists.</title>
        <authorList>
            <consortium name="DOE Joint Genome Institute"/>
            <consortium name="Mycorrhizal Genomics Consortium"/>
            <person name="Kohler A."/>
            <person name="Kuo A."/>
            <person name="Nagy L.G."/>
            <person name="Floudas D."/>
            <person name="Copeland A."/>
            <person name="Barry K.W."/>
            <person name="Cichocki N."/>
            <person name="Veneault-Fourrey C."/>
            <person name="LaButti K."/>
            <person name="Lindquist E.A."/>
            <person name="Lipzen A."/>
            <person name="Lundell T."/>
            <person name="Morin E."/>
            <person name="Murat C."/>
            <person name="Riley R."/>
            <person name="Ohm R."/>
            <person name="Sun H."/>
            <person name="Tunlid A."/>
            <person name="Henrissat B."/>
            <person name="Grigoriev I.V."/>
            <person name="Hibbett D.S."/>
            <person name="Martin F."/>
        </authorList>
    </citation>
    <scope>NUCLEOTIDE SEQUENCE [LARGE SCALE GENOMIC DNA]</scope>
    <source>
        <strain evidence="2">Marx 270</strain>
    </source>
</reference>
<gene>
    <name evidence="1" type="ORF">M404DRAFT_298731</name>
</gene>
<dbReference type="STRING" id="870435.A0A0C3NJV3"/>